<protein>
    <recommendedName>
        <fullName evidence="4">DUF1735 domain-containing protein</fullName>
    </recommendedName>
</protein>
<dbReference type="PROSITE" id="PS51257">
    <property type="entry name" value="PROKAR_LIPOPROTEIN"/>
    <property type="match status" value="1"/>
</dbReference>
<evidence type="ECO:0008006" key="4">
    <source>
        <dbReference type="Google" id="ProtNLM"/>
    </source>
</evidence>
<dbReference type="InterPro" id="IPR025371">
    <property type="entry name" value="BT_3044-like_C"/>
</dbReference>
<reference evidence="3" key="1">
    <citation type="submission" date="2019-03" db="EMBL/GenBank/DDBJ databases">
        <title>Single cell metagenomics reveals metabolic interactions within the superorganism composed of flagellate Streblomastix strix and complex community of Bacteroidetes bacteria on its surface.</title>
        <authorList>
            <person name="Treitli S.C."/>
            <person name="Kolisko M."/>
            <person name="Husnik F."/>
            <person name="Keeling P."/>
            <person name="Hampl V."/>
        </authorList>
    </citation>
    <scope>NUCLEOTIDE SEQUENCE</scope>
    <source>
        <strain evidence="3">STM</strain>
    </source>
</reference>
<evidence type="ECO:0000259" key="2">
    <source>
        <dbReference type="Pfam" id="PF14274"/>
    </source>
</evidence>
<sequence>MKYIIHKLTHTFLTLACLFLVSSCDEDAMFKKEMYKQVFAIVSSDSYNVFAEEVDLGDAQPGYISVSLGGTTTADKDIYISFIEDIDLFNRYNKGTYDIESSKYAKLLPPSHYRIDDYHLTIPAGERNGRMEIRIDPAGLSPDSTYLVSLKIDDFTNYEVNPDKSDVLYRVDLKNYWAAQKTATNYTIKGNLDGGNVFGVKRVQPLSWNSVRTMAGNITFEADTAIINPNSIILETGDDGYVSIKPYKDIEIEQIDTDPDYPNKFFIDDDGFRTFKSFLLHYQYRLAGTDAYHEMREELRLEFKEENK</sequence>
<gene>
    <name evidence="3" type="ORF">EZS27_012735</name>
</gene>
<dbReference type="Pfam" id="PF14274">
    <property type="entry name" value="BT_3044-like_C"/>
    <property type="match status" value="1"/>
</dbReference>
<accession>A0A5J4S0H3</accession>
<name>A0A5J4S0H3_9ZZZZ</name>
<organism evidence="3">
    <name type="scientific">termite gut metagenome</name>
    <dbReference type="NCBI Taxonomy" id="433724"/>
    <lineage>
        <taxon>unclassified sequences</taxon>
        <taxon>metagenomes</taxon>
        <taxon>organismal metagenomes</taxon>
    </lineage>
</organism>
<dbReference type="Gene3D" id="2.60.40.1740">
    <property type="entry name" value="hypothetical protein (bacova_03559)"/>
    <property type="match status" value="1"/>
</dbReference>
<dbReference type="Pfam" id="PF08522">
    <property type="entry name" value="BT_3987-like_N"/>
    <property type="match status" value="1"/>
</dbReference>
<dbReference type="EMBL" id="SNRY01000545">
    <property type="protein sequence ID" value="KAA6339328.1"/>
    <property type="molecule type" value="Genomic_DNA"/>
</dbReference>
<proteinExistence type="predicted"/>
<evidence type="ECO:0000313" key="3">
    <source>
        <dbReference type="EMBL" id="KAA6339328.1"/>
    </source>
</evidence>
<dbReference type="InterPro" id="IPR013728">
    <property type="entry name" value="BT_3987-like_N"/>
</dbReference>
<feature type="domain" description="BT-3044-like C-terminal" evidence="2">
    <location>
        <begin position="166"/>
        <end position="300"/>
    </location>
</feature>
<dbReference type="AlphaFoldDB" id="A0A5J4S0H3"/>
<feature type="domain" description="BT-3987-like N-terminal" evidence="1">
    <location>
        <begin position="38"/>
        <end position="157"/>
    </location>
</feature>
<comment type="caution">
    <text evidence="3">The sequence shown here is derived from an EMBL/GenBank/DDBJ whole genome shotgun (WGS) entry which is preliminary data.</text>
</comment>
<evidence type="ECO:0000259" key="1">
    <source>
        <dbReference type="Pfam" id="PF08522"/>
    </source>
</evidence>